<dbReference type="GO" id="GO:0005576">
    <property type="term" value="C:extracellular region"/>
    <property type="evidence" value="ECO:0007669"/>
    <property type="project" value="UniProtKB-SubCell"/>
</dbReference>
<evidence type="ECO:0000256" key="2">
    <source>
        <dbReference type="ARBA" id="ARBA00011255"/>
    </source>
</evidence>
<evidence type="ECO:0000256" key="1">
    <source>
        <dbReference type="ARBA" id="ARBA00009764"/>
    </source>
</evidence>
<keyword evidence="5" id="KW-0964">Secreted</keyword>
<comment type="subunit">
    <text evidence="2 5">Homopentamer.</text>
</comment>
<sequence length="479" mass="52224">MSDLSLGGLATGMDTDSIIKQLVQLEQRPIYNYQQEISELEQTKGAWRDVNSRLDKLENRITDLKLSATYNSRTANSSNEDVVTATASNSSDEATYSVTVKSTAKAQRLAGSKLDDSETAIKDLTGFTGIAAENNIQINGTEITISENDTLRDISNNINDADAGVKASIVDNHLVLETNDTGTENELVVNDSIVDSNGVLKGLGIIELDVDSNEVLANEVQTASNAEIDINGITGITSSNNTFSEAVEGVTFNINPDAVANDGTDTAFSSVSVAKDTGKATKAVQAFVDQYNSAMSFLDGKTDYDEETEKSAVLQGDSTAMRLQMRLRELVTSKVKDSGDYNTLTSVGIEIDRDGVMSFDSSKFTEVLENSPEEVMSIFNAESDSDGYEGMAVRMDSYLDQLMQSNTGLIPRRLDFYDTRIDGLNDDIEDVQRKVEMTRQRYVDQFSAMEEAISEMQSQQSWMMSQLQSMGGSTATSMM</sequence>
<keyword evidence="3 5" id="KW-0175">Coiled coil</keyword>
<dbReference type="GO" id="GO:0007155">
    <property type="term" value="P:cell adhesion"/>
    <property type="evidence" value="ECO:0007669"/>
    <property type="project" value="InterPro"/>
</dbReference>
<evidence type="ECO:0000313" key="8">
    <source>
        <dbReference type="EMBL" id="SFL22275.1"/>
    </source>
</evidence>
<dbReference type="GO" id="GO:0071973">
    <property type="term" value="P:bacterial-type flagellum-dependent cell motility"/>
    <property type="evidence" value="ECO:0007669"/>
    <property type="project" value="TreeGrafter"/>
</dbReference>
<dbReference type="EMBL" id="FOTI01000004">
    <property type="protein sequence ID" value="SFL22275.1"/>
    <property type="molecule type" value="Genomic_DNA"/>
</dbReference>
<organism evidence="8 9">
    <name type="scientific">Halanaerobium salsuginis</name>
    <dbReference type="NCBI Taxonomy" id="29563"/>
    <lineage>
        <taxon>Bacteria</taxon>
        <taxon>Bacillati</taxon>
        <taxon>Bacillota</taxon>
        <taxon>Clostridia</taxon>
        <taxon>Halanaerobiales</taxon>
        <taxon>Halanaerobiaceae</taxon>
        <taxon>Halanaerobium</taxon>
    </lineage>
</organism>
<keyword evidence="8" id="KW-0282">Flagellum</keyword>
<dbReference type="InterPro" id="IPR040026">
    <property type="entry name" value="FliD"/>
</dbReference>
<keyword evidence="8" id="KW-0966">Cell projection</keyword>
<dbReference type="PANTHER" id="PTHR30288">
    <property type="entry name" value="FLAGELLAR CAP/ASSEMBLY PROTEIN FLID"/>
    <property type="match status" value="1"/>
</dbReference>
<feature type="coiled-coil region" evidence="5">
    <location>
        <begin position="414"/>
        <end position="441"/>
    </location>
</feature>
<keyword evidence="8" id="KW-0969">Cilium</keyword>
<dbReference type="Proteomes" id="UP000199006">
    <property type="component" value="Unassembled WGS sequence"/>
</dbReference>
<protein>
    <recommendedName>
        <fullName evidence="5">Flagellar hook-associated protein 2</fullName>
        <shortName evidence="5">HAP2</shortName>
    </recommendedName>
    <alternativeName>
        <fullName evidence="5">Flagellar cap protein</fullName>
    </alternativeName>
</protein>
<comment type="subcellular location">
    <subcellularLocation>
        <location evidence="5">Secreted</location>
    </subcellularLocation>
    <subcellularLocation>
        <location evidence="5">Bacterial flagellum</location>
    </subcellularLocation>
</comment>
<dbReference type="AlphaFoldDB" id="A0A1I4FWQ4"/>
<evidence type="ECO:0000256" key="5">
    <source>
        <dbReference type="RuleBase" id="RU362066"/>
    </source>
</evidence>
<dbReference type="GO" id="GO:0009424">
    <property type="term" value="C:bacterial-type flagellum hook"/>
    <property type="evidence" value="ECO:0007669"/>
    <property type="project" value="UniProtKB-UniRule"/>
</dbReference>
<dbReference type="OrthoDB" id="9776025at2"/>
<feature type="domain" description="Flagellar hook-associated protein 2 N-terminal" evidence="6">
    <location>
        <begin position="11"/>
        <end position="107"/>
    </location>
</feature>
<dbReference type="InterPro" id="IPR010809">
    <property type="entry name" value="FliD_C"/>
</dbReference>
<dbReference type="STRING" id="29563.SAMN02983006_00530"/>
<dbReference type="GO" id="GO:0009421">
    <property type="term" value="C:bacterial-type flagellum filament cap"/>
    <property type="evidence" value="ECO:0007669"/>
    <property type="project" value="InterPro"/>
</dbReference>
<evidence type="ECO:0000256" key="4">
    <source>
        <dbReference type="ARBA" id="ARBA00023143"/>
    </source>
</evidence>
<dbReference type="Pfam" id="PF02465">
    <property type="entry name" value="FliD_N"/>
    <property type="match status" value="1"/>
</dbReference>
<comment type="similarity">
    <text evidence="1 5">Belongs to the FliD family.</text>
</comment>
<dbReference type="Pfam" id="PF07195">
    <property type="entry name" value="FliD_C"/>
    <property type="match status" value="1"/>
</dbReference>
<evidence type="ECO:0000259" key="6">
    <source>
        <dbReference type="Pfam" id="PF02465"/>
    </source>
</evidence>
<dbReference type="PANTHER" id="PTHR30288:SF0">
    <property type="entry name" value="FLAGELLAR HOOK-ASSOCIATED PROTEIN 2"/>
    <property type="match status" value="1"/>
</dbReference>
<name>A0A1I4FWQ4_9FIRM</name>
<dbReference type="RefSeq" id="WP_089859244.1">
    <property type="nucleotide sequence ID" value="NZ_FOTI01000004.1"/>
</dbReference>
<gene>
    <name evidence="8" type="ORF">SAMN02983006_00530</name>
</gene>
<comment type="function">
    <text evidence="5">Required for morphogenesis and for the elongation of the flagellar filament by facilitating polymerization of the flagellin monomers at the tip of growing filament. Forms a capping structure, which prevents flagellin subunits (transported through the central channel of the flagellum) from leaking out without polymerization at the distal end.</text>
</comment>
<accession>A0A1I4FWQ4</accession>
<evidence type="ECO:0000313" key="9">
    <source>
        <dbReference type="Proteomes" id="UP000199006"/>
    </source>
</evidence>
<feature type="domain" description="Flagellar hook-associated protein 2 C-terminal" evidence="7">
    <location>
        <begin position="223"/>
        <end position="458"/>
    </location>
</feature>
<evidence type="ECO:0000259" key="7">
    <source>
        <dbReference type="Pfam" id="PF07195"/>
    </source>
</evidence>
<proteinExistence type="inferred from homology"/>
<dbReference type="InterPro" id="IPR003481">
    <property type="entry name" value="FliD_N"/>
</dbReference>
<reference evidence="8 9" key="1">
    <citation type="submission" date="2016-10" db="EMBL/GenBank/DDBJ databases">
        <authorList>
            <person name="de Groot N.N."/>
        </authorList>
    </citation>
    <scope>NUCLEOTIDE SEQUENCE [LARGE SCALE GENOMIC DNA]</scope>
    <source>
        <strain evidence="8 9">ATCC 51327</strain>
    </source>
</reference>
<evidence type="ECO:0000256" key="3">
    <source>
        <dbReference type="ARBA" id="ARBA00023054"/>
    </source>
</evidence>
<keyword evidence="4 5" id="KW-0975">Bacterial flagellum</keyword>
<keyword evidence="9" id="KW-1185">Reference proteome</keyword>